<reference evidence="3 4" key="1">
    <citation type="submission" date="2016-10" db="EMBL/GenBank/DDBJ databases">
        <title>Genome sequence of the basidiomycete white-rot fungus Trametes pubescens.</title>
        <authorList>
            <person name="Makela M.R."/>
            <person name="Granchi Z."/>
            <person name="Peng M."/>
            <person name="De Vries R.P."/>
            <person name="Grigoriev I."/>
            <person name="Riley R."/>
            <person name="Hilden K."/>
        </authorList>
    </citation>
    <scope>NUCLEOTIDE SEQUENCE [LARGE SCALE GENOMIC DNA]</scope>
    <source>
        <strain evidence="3 4">FBCC735</strain>
    </source>
</reference>
<dbReference type="STRING" id="154538.A0A1M2VF82"/>
<accession>A0A1M2VF82</accession>
<feature type="compositionally biased region" description="Polar residues" evidence="1">
    <location>
        <begin position="97"/>
        <end position="108"/>
    </location>
</feature>
<evidence type="ECO:0000313" key="3">
    <source>
        <dbReference type="EMBL" id="OJT06197.1"/>
    </source>
</evidence>
<dbReference type="EMBL" id="MNAD01001344">
    <property type="protein sequence ID" value="OJT06197.1"/>
    <property type="molecule type" value="Genomic_DNA"/>
</dbReference>
<dbReference type="AlphaFoldDB" id="A0A1M2VF82"/>
<feature type="compositionally biased region" description="Polar residues" evidence="1">
    <location>
        <begin position="34"/>
        <end position="47"/>
    </location>
</feature>
<feature type="compositionally biased region" description="Pro residues" evidence="1">
    <location>
        <begin position="368"/>
        <end position="378"/>
    </location>
</feature>
<dbReference type="EMBL" id="MNAD01001345">
    <property type="protein sequence ID" value="OJT06194.1"/>
    <property type="molecule type" value="Genomic_DNA"/>
</dbReference>
<dbReference type="OrthoDB" id="3023306at2759"/>
<feature type="region of interest" description="Disordered" evidence="1">
    <location>
        <begin position="187"/>
        <end position="242"/>
    </location>
</feature>
<keyword evidence="4" id="KW-1185">Reference proteome</keyword>
<gene>
    <name evidence="3" type="ORF">TRAPUB_2951</name>
    <name evidence="2" type="ORF">TRAPUB_2954</name>
</gene>
<sequence>MDPTVRDSPSQGGRTTSAARGSRSTEDRGPRVPPSNTHGTADPSSANSGTSSQEGGSGSQSFTTAYSDSDHTVRGGSNSAQGRHEVINPSAGPRRPATNTRGSGTDTTPPSPSRRGGVDFDGMVFASSQEGQDRLGRYQTTDDITPPLGDPLNVRTHAVAGQQGHHPAVQQPRPMVPDYGPPHWNPEAVPASISSDPHRHQGWPQPDPSSPFGYPEASGPTTYAESLYGPAVDQGHQDPSSTTMMAPMFEPHALDTAVRVIRQQQNAFQQQMMARKRQLDENTQEIENLAQRGSTVIQRYQDYMAEVHAMQSRVNRIAGDNEHMIKDVERGLVATQSLIMPPAPFSSSTPHPHPRQLMHQPDTTLPSLLPPALPPSSTRPPMRASTAPVANSTPAAAAPPIFPRAEYTEPPPPARETPPHMSRSHSYTGATGPQRRTSETLDQFNSRAEADICSAQRVATALNENVAEAVERVHFARNGRTGNSCADSLVVDGNGSPPITMATSKPKAFRIPQAPSVSRAFPAYPPATHPYTDRDPIVPLSIVGRSNPGAQEVVGHIVDSDGHRDVMLVHLCEIIHFKTGTLAPPLPPGSKHPKIDSPGKYDGTDDHNILYTWLDGYLTWLRSYNICGPDTDRVRINCLRPYLTGKAVDWFIACVDNPSLGYLPTFE</sequence>
<feature type="region of interest" description="Disordered" evidence="1">
    <location>
        <begin position="341"/>
        <end position="438"/>
    </location>
</feature>
<feature type="compositionally biased region" description="Low complexity" evidence="1">
    <location>
        <begin position="379"/>
        <end position="405"/>
    </location>
</feature>
<name>A0A1M2VF82_TRAPU</name>
<feature type="compositionally biased region" description="Polar residues" evidence="1">
    <location>
        <begin position="424"/>
        <end position="438"/>
    </location>
</feature>
<feature type="compositionally biased region" description="Polar residues" evidence="1">
    <location>
        <begin position="7"/>
        <end position="19"/>
    </location>
</feature>
<evidence type="ECO:0000313" key="4">
    <source>
        <dbReference type="Proteomes" id="UP000184267"/>
    </source>
</evidence>
<organism evidence="3 4">
    <name type="scientific">Trametes pubescens</name>
    <name type="common">White-rot fungus</name>
    <dbReference type="NCBI Taxonomy" id="154538"/>
    <lineage>
        <taxon>Eukaryota</taxon>
        <taxon>Fungi</taxon>
        <taxon>Dikarya</taxon>
        <taxon>Basidiomycota</taxon>
        <taxon>Agaricomycotina</taxon>
        <taxon>Agaricomycetes</taxon>
        <taxon>Polyporales</taxon>
        <taxon>Polyporaceae</taxon>
        <taxon>Trametes</taxon>
    </lineage>
</organism>
<evidence type="ECO:0000256" key="1">
    <source>
        <dbReference type="SAM" id="MobiDB-lite"/>
    </source>
</evidence>
<dbReference type="Proteomes" id="UP000184267">
    <property type="component" value="Unassembled WGS sequence"/>
</dbReference>
<feature type="region of interest" description="Disordered" evidence="1">
    <location>
        <begin position="1"/>
        <end position="148"/>
    </location>
</feature>
<evidence type="ECO:0000313" key="2">
    <source>
        <dbReference type="EMBL" id="OJT06194.1"/>
    </source>
</evidence>
<comment type="caution">
    <text evidence="3">The sequence shown here is derived from an EMBL/GenBank/DDBJ whole genome shotgun (WGS) entry which is preliminary data.</text>
</comment>
<proteinExistence type="predicted"/>
<protein>
    <submittedName>
        <fullName evidence="3">Uncharacterized protein</fullName>
    </submittedName>
</protein>